<sequence>MAIERSGRSSLNDVKSGGTLAVLLSAWFMAQFDFFVVNVAAPAIEHDLNAGPAALELIVGGYAFTYAAGMITGGRLGDRYGYRRLFVWGVAAFTVASVLCGIAADPVQLVAARLLQGLAGAAMVPQVLATISAVYPPDERARAIGWYGAVGGLGSIAGQVLGGLLLTADVFGLGWRVIFLINLPVGLIVVPLAAWLLPHVETGRHPRLDLPGAAGLAAGLAMVLVPLGLGNSLGWPVWTWVCMVLSVPVFALTWRWQHVLAARGGQPVLDLALLKVHSYLAGVGAIVAFMAYFASFMFTLTLLLQGGLGLTAFQAGLAFAPMGALFTLTSLLGTRLVRRYGLIVVMIGGAIAALGLGLLVVASGLGLPWIMAGLMLVGFGNGLVLPQLIGAAMVEVAPHQAGIGSGILSTAQQFAGAGGVAVIGAVFFAIAEGGHQGQAMRWSAAIDLALVLLVIATVAYNKRRATRRERSAPSRRAARP</sequence>
<evidence type="ECO:0000313" key="7">
    <source>
        <dbReference type="EMBL" id="GAA3584809.1"/>
    </source>
</evidence>
<feature type="transmembrane region" description="Helical" evidence="5">
    <location>
        <begin position="442"/>
        <end position="460"/>
    </location>
</feature>
<evidence type="ECO:0000313" key="8">
    <source>
        <dbReference type="Proteomes" id="UP001500630"/>
    </source>
</evidence>
<feature type="transmembrane region" description="Helical" evidence="5">
    <location>
        <begin position="173"/>
        <end position="198"/>
    </location>
</feature>
<dbReference type="PROSITE" id="PS50850">
    <property type="entry name" value="MFS"/>
    <property type="match status" value="1"/>
</dbReference>
<evidence type="ECO:0000256" key="5">
    <source>
        <dbReference type="SAM" id="Phobius"/>
    </source>
</evidence>
<feature type="transmembrane region" description="Helical" evidence="5">
    <location>
        <begin position="146"/>
        <end position="167"/>
    </location>
</feature>
<comment type="caution">
    <text evidence="7">The sequence shown here is derived from an EMBL/GenBank/DDBJ whole genome shotgun (WGS) entry which is preliminary data.</text>
</comment>
<dbReference type="PANTHER" id="PTHR42718:SF39">
    <property type="entry name" value="ACTINORHODIN TRANSPORTER-RELATED"/>
    <property type="match status" value="1"/>
</dbReference>
<dbReference type="PANTHER" id="PTHR42718">
    <property type="entry name" value="MAJOR FACILITATOR SUPERFAMILY MULTIDRUG TRANSPORTER MFSC"/>
    <property type="match status" value="1"/>
</dbReference>
<dbReference type="Pfam" id="PF07690">
    <property type="entry name" value="MFS_1"/>
    <property type="match status" value="1"/>
</dbReference>
<evidence type="ECO:0000256" key="1">
    <source>
        <dbReference type="ARBA" id="ARBA00004651"/>
    </source>
</evidence>
<feature type="transmembrane region" description="Helical" evidence="5">
    <location>
        <begin position="85"/>
        <end position="104"/>
    </location>
</feature>
<dbReference type="SUPFAM" id="SSF103473">
    <property type="entry name" value="MFS general substrate transporter"/>
    <property type="match status" value="2"/>
</dbReference>
<accession>A0ABP6YJ96</accession>
<dbReference type="PRINTS" id="PR01036">
    <property type="entry name" value="TCRTETB"/>
</dbReference>
<protein>
    <submittedName>
        <fullName evidence="7">MFS transporter</fullName>
    </submittedName>
</protein>
<evidence type="ECO:0000256" key="4">
    <source>
        <dbReference type="ARBA" id="ARBA00023136"/>
    </source>
</evidence>
<keyword evidence="4 5" id="KW-0472">Membrane</keyword>
<feature type="transmembrane region" description="Helical" evidence="5">
    <location>
        <begin position="312"/>
        <end position="333"/>
    </location>
</feature>
<feature type="transmembrane region" description="Helical" evidence="5">
    <location>
        <begin position="406"/>
        <end position="430"/>
    </location>
</feature>
<feature type="transmembrane region" description="Helical" evidence="5">
    <location>
        <begin position="110"/>
        <end position="134"/>
    </location>
</feature>
<evidence type="ECO:0000256" key="2">
    <source>
        <dbReference type="ARBA" id="ARBA00022692"/>
    </source>
</evidence>
<dbReference type="InterPro" id="IPR036259">
    <property type="entry name" value="MFS_trans_sf"/>
</dbReference>
<dbReference type="EMBL" id="BAABDQ010000021">
    <property type="protein sequence ID" value="GAA3584809.1"/>
    <property type="molecule type" value="Genomic_DNA"/>
</dbReference>
<name>A0ABP6YJ96_9ACTN</name>
<keyword evidence="8" id="KW-1185">Reference proteome</keyword>
<feature type="transmembrane region" description="Helical" evidence="5">
    <location>
        <begin position="53"/>
        <end position="73"/>
    </location>
</feature>
<feature type="transmembrane region" description="Helical" evidence="5">
    <location>
        <begin position="235"/>
        <end position="256"/>
    </location>
</feature>
<proteinExistence type="predicted"/>
<comment type="subcellular location">
    <subcellularLocation>
        <location evidence="1">Cell membrane</location>
        <topology evidence="1">Multi-pass membrane protein</topology>
    </subcellularLocation>
</comment>
<feature type="transmembrane region" description="Helical" evidence="5">
    <location>
        <begin position="340"/>
        <end position="363"/>
    </location>
</feature>
<dbReference type="InterPro" id="IPR020846">
    <property type="entry name" value="MFS_dom"/>
</dbReference>
<evidence type="ECO:0000256" key="3">
    <source>
        <dbReference type="ARBA" id="ARBA00022989"/>
    </source>
</evidence>
<evidence type="ECO:0000259" key="6">
    <source>
        <dbReference type="PROSITE" id="PS50850"/>
    </source>
</evidence>
<gene>
    <name evidence="7" type="ORF">GCM10022419_078390</name>
</gene>
<dbReference type="Proteomes" id="UP001500630">
    <property type="component" value="Unassembled WGS sequence"/>
</dbReference>
<feature type="domain" description="Major facilitator superfamily (MFS) profile" evidence="6">
    <location>
        <begin position="19"/>
        <end position="462"/>
    </location>
</feature>
<feature type="transmembrane region" description="Helical" evidence="5">
    <location>
        <begin position="20"/>
        <end position="41"/>
    </location>
</feature>
<reference evidence="8" key="1">
    <citation type="journal article" date="2019" name="Int. J. Syst. Evol. Microbiol.">
        <title>The Global Catalogue of Microorganisms (GCM) 10K type strain sequencing project: providing services to taxonomists for standard genome sequencing and annotation.</title>
        <authorList>
            <consortium name="The Broad Institute Genomics Platform"/>
            <consortium name="The Broad Institute Genome Sequencing Center for Infectious Disease"/>
            <person name="Wu L."/>
            <person name="Ma J."/>
        </authorList>
    </citation>
    <scope>NUCLEOTIDE SEQUENCE [LARGE SCALE GENOMIC DNA]</scope>
    <source>
        <strain evidence="8">JCM 17326</strain>
    </source>
</reference>
<keyword evidence="3 5" id="KW-1133">Transmembrane helix</keyword>
<dbReference type="InterPro" id="IPR011701">
    <property type="entry name" value="MFS"/>
</dbReference>
<feature type="transmembrane region" description="Helical" evidence="5">
    <location>
        <begin position="276"/>
        <end position="300"/>
    </location>
</feature>
<feature type="transmembrane region" description="Helical" evidence="5">
    <location>
        <begin position="369"/>
        <end position="394"/>
    </location>
</feature>
<feature type="transmembrane region" description="Helical" evidence="5">
    <location>
        <begin position="210"/>
        <end position="229"/>
    </location>
</feature>
<dbReference type="CDD" id="cd17321">
    <property type="entry name" value="MFS_MMR_MDR_like"/>
    <property type="match status" value="1"/>
</dbReference>
<keyword evidence="2 5" id="KW-0812">Transmembrane</keyword>
<organism evidence="7 8">
    <name type="scientific">Nonomuraea rosea</name>
    <dbReference type="NCBI Taxonomy" id="638574"/>
    <lineage>
        <taxon>Bacteria</taxon>
        <taxon>Bacillati</taxon>
        <taxon>Actinomycetota</taxon>
        <taxon>Actinomycetes</taxon>
        <taxon>Streptosporangiales</taxon>
        <taxon>Streptosporangiaceae</taxon>
        <taxon>Nonomuraea</taxon>
    </lineage>
</organism>
<dbReference type="Gene3D" id="1.20.1250.20">
    <property type="entry name" value="MFS general substrate transporter like domains"/>
    <property type="match status" value="1"/>
</dbReference>
<dbReference type="Gene3D" id="1.20.1720.10">
    <property type="entry name" value="Multidrug resistance protein D"/>
    <property type="match status" value="1"/>
</dbReference>